<dbReference type="SUPFAM" id="SSF51556">
    <property type="entry name" value="Metallo-dependent hydrolases"/>
    <property type="match status" value="1"/>
</dbReference>
<evidence type="ECO:0000313" key="3">
    <source>
        <dbReference type="EMBL" id="PTN02463.1"/>
    </source>
</evidence>
<dbReference type="Gene3D" id="3.20.20.140">
    <property type="entry name" value="Metal-dependent hydrolases"/>
    <property type="match status" value="1"/>
</dbReference>
<dbReference type="PANTHER" id="PTHR21240:SF28">
    <property type="entry name" value="ISO-OROTATE DECARBOXYLASE (EUROFUNG)"/>
    <property type="match status" value="1"/>
</dbReference>
<gene>
    <name evidence="3" type="ORF">C8N32_10634</name>
</gene>
<dbReference type="AlphaFoldDB" id="A0A2T5BSU0"/>
<sequence>MAEIQITNCHIHTFTTAHTPKYYPVRIAALFRAVPALLMFSRWIARFLPWDGLYDLLVRLENFHRTGSRRSQEEVFREVLHYYPRDTRFVVLPMDMALIGHGPVGEDIDAQHDGLAELAEAYPDQVLPFATVFPDRPGAAGEFLRCIDELGFRGLKIYTKLGYAPDHPVLMNDVYPLCAARGLPVMAHCSRGGVRHKLWSQSRADKVTDPAAYRPVMEKFPDLRLCLAHFGGDADWRDYLGRGLDPDDPEARQRNWVSEIADMIEGGAFPNLYTDISYTIFKFSEYAPLLRLFMENDKLRPRILFGSDFYMTRQEQLSEKAVSIRLRDTLGEDHFRQIAEINPRHWLGEA</sequence>
<dbReference type="RefSeq" id="WP_107891679.1">
    <property type="nucleotide sequence ID" value="NZ_NHSI01000065.1"/>
</dbReference>
<keyword evidence="4" id="KW-1185">Reference proteome</keyword>
<feature type="domain" description="Amidohydrolase-related" evidence="2">
    <location>
        <begin position="15"/>
        <end position="348"/>
    </location>
</feature>
<dbReference type="OrthoDB" id="1407586at2"/>
<dbReference type="InterPro" id="IPR032466">
    <property type="entry name" value="Metal_Hydrolase"/>
</dbReference>
<dbReference type="GO" id="GO:0005737">
    <property type="term" value="C:cytoplasm"/>
    <property type="evidence" value="ECO:0007669"/>
    <property type="project" value="TreeGrafter"/>
</dbReference>
<dbReference type="Proteomes" id="UP000243859">
    <property type="component" value="Unassembled WGS sequence"/>
</dbReference>
<dbReference type="InterPro" id="IPR006680">
    <property type="entry name" value="Amidohydro-rel"/>
</dbReference>
<dbReference type="InterPro" id="IPR032465">
    <property type="entry name" value="ACMSD"/>
</dbReference>
<protein>
    <submittedName>
        <fullName evidence="3">Putative TIM-barrel fold metal-dependent hydrolase</fullName>
    </submittedName>
</protein>
<evidence type="ECO:0000259" key="2">
    <source>
        <dbReference type="Pfam" id="PF04909"/>
    </source>
</evidence>
<evidence type="ECO:0000256" key="1">
    <source>
        <dbReference type="ARBA" id="ARBA00023239"/>
    </source>
</evidence>
<reference evidence="3 4" key="1">
    <citation type="submission" date="2018-04" db="EMBL/GenBank/DDBJ databases">
        <title>Genomic Encyclopedia of Archaeal and Bacterial Type Strains, Phase II (KMG-II): from individual species to whole genera.</title>
        <authorList>
            <person name="Goeker M."/>
        </authorList>
    </citation>
    <scope>NUCLEOTIDE SEQUENCE [LARGE SCALE GENOMIC DNA]</scope>
    <source>
        <strain evidence="3 4">DSM 18064</strain>
    </source>
</reference>
<dbReference type="GO" id="GO:0019748">
    <property type="term" value="P:secondary metabolic process"/>
    <property type="evidence" value="ECO:0007669"/>
    <property type="project" value="TreeGrafter"/>
</dbReference>
<proteinExistence type="predicted"/>
<comment type="caution">
    <text evidence="3">The sequence shown here is derived from an EMBL/GenBank/DDBJ whole genome shotgun (WGS) entry which is preliminary data.</text>
</comment>
<name>A0A2T5BSU0_9RHOB</name>
<dbReference type="GO" id="GO:0016787">
    <property type="term" value="F:hydrolase activity"/>
    <property type="evidence" value="ECO:0007669"/>
    <property type="project" value="UniProtKB-KW"/>
</dbReference>
<dbReference type="EMBL" id="QAAA01000006">
    <property type="protein sequence ID" value="PTN02463.1"/>
    <property type="molecule type" value="Genomic_DNA"/>
</dbReference>
<keyword evidence="3" id="KW-0378">Hydrolase</keyword>
<dbReference type="GO" id="GO:0016831">
    <property type="term" value="F:carboxy-lyase activity"/>
    <property type="evidence" value="ECO:0007669"/>
    <property type="project" value="InterPro"/>
</dbReference>
<dbReference type="Pfam" id="PF04909">
    <property type="entry name" value="Amidohydro_2"/>
    <property type="match status" value="1"/>
</dbReference>
<organism evidence="3 4">
    <name type="scientific">Rhodovulum imhoffii</name>
    <dbReference type="NCBI Taxonomy" id="365340"/>
    <lineage>
        <taxon>Bacteria</taxon>
        <taxon>Pseudomonadati</taxon>
        <taxon>Pseudomonadota</taxon>
        <taxon>Alphaproteobacteria</taxon>
        <taxon>Rhodobacterales</taxon>
        <taxon>Paracoccaceae</taxon>
        <taxon>Rhodovulum</taxon>
    </lineage>
</organism>
<evidence type="ECO:0000313" key="4">
    <source>
        <dbReference type="Proteomes" id="UP000243859"/>
    </source>
</evidence>
<accession>A0A2T5BSU0</accession>
<dbReference type="PANTHER" id="PTHR21240">
    <property type="entry name" value="2-AMINO-3-CARBOXYLMUCONATE-6-SEMIALDEHYDE DECARBOXYLASE"/>
    <property type="match status" value="1"/>
</dbReference>
<keyword evidence="1" id="KW-0456">Lyase</keyword>